<gene>
    <name evidence="2" type="ORF">D3H55_04565</name>
</gene>
<dbReference type="Proteomes" id="UP000265801">
    <property type="component" value="Unassembled WGS sequence"/>
</dbReference>
<evidence type="ECO:0000313" key="3">
    <source>
        <dbReference type="Proteomes" id="UP000265801"/>
    </source>
</evidence>
<dbReference type="EMBL" id="QXIR01000004">
    <property type="protein sequence ID" value="RIW37315.1"/>
    <property type="molecule type" value="Genomic_DNA"/>
</dbReference>
<dbReference type="CDD" id="cd24023">
    <property type="entry name" value="ASKHA_NBD_ParM_Alp7A-like"/>
    <property type="match status" value="1"/>
</dbReference>
<dbReference type="OrthoDB" id="2956033at2"/>
<dbReference type="InterPro" id="IPR043129">
    <property type="entry name" value="ATPase_NBD"/>
</dbReference>
<organism evidence="2 3">
    <name type="scientific">Bacillus salacetis</name>
    <dbReference type="NCBI Taxonomy" id="2315464"/>
    <lineage>
        <taxon>Bacteria</taxon>
        <taxon>Bacillati</taxon>
        <taxon>Bacillota</taxon>
        <taxon>Bacilli</taxon>
        <taxon>Bacillales</taxon>
        <taxon>Bacillaceae</taxon>
        <taxon>Bacillus</taxon>
    </lineage>
</organism>
<keyword evidence="3" id="KW-1185">Reference proteome</keyword>
<evidence type="ECO:0000259" key="1">
    <source>
        <dbReference type="Pfam" id="PF17989"/>
    </source>
</evidence>
<proteinExistence type="predicted"/>
<comment type="caution">
    <text evidence="2">The sequence shown here is derived from an EMBL/GenBank/DDBJ whole genome shotgun (WGS) entry which is preliminary data.</text>
</comment>
<dbReference type="RefSeq" id="WP_119545733.1">
    <property type="nucleotide sequence ID" value="NZ_QXIR01000004.1"/>
</dbReference>
<dbReference type="InterPro" id="IPR040607">
    <property type="entry name" value="ALP_N"/>
</dbReference>
<feature type="domain" description="Actin-like protein N-terminal" evidence="1">
    <location>
        <begin position="8"/>
        <end position="184"/>
    </location>
</feature>
<reference evidence="2 3" key="1">
    <citation type="submission" date="2018-09" db="EMBL/GenBank/DDBJ databases">
        <title>Bacillus saliacetes sp. nov., isolated from Thai shrimp paste (Ka-pi).</title>
        <authorList>
            <person name="Daroonpunt R."/>
            <person name="Tanasupawat S."/>
            <person name="Yiamsombut S."/>
        </authorList>
    </citation>
    <scope>NUCLEOTIDE SEQUENCE [LARGE SCALE GENOMIC DNA]</scope>
    <source>
        <strain evidence="2 3">SKP7-4</strain>
    </source>
</reference>
<dbReference type="AlphaFoldDB" id="A0A3A1R3L3"/>
<dbReference type="SUPFAM" id="SSF53067">
    <property type="entry name" value="Actin-like ATPase domain"/>
    <property type="match status" value="1"/>
</dbReference>
<accession>A0A3A1R3L3</accession>
<protein>
    <submittedName>
        <fullName evidence="2">ParM/StbA family protein</fullName>
    </submittedName>
</protein>
<sequence>MKSSNFFAVDIGNSWYKVLASDSGQLSEYQMPNAIALFDEEFYEMPYDEEDVELEENLIVEVRSPAVMNKRDIFYTGRSAARQRNVSLTSVNNQKVDELRTYILLFSITAYHALLNNQDATDIVYEIDQLAVSLPTTQYKGKKELLKERLLGTHTVILHKVPGVPEPKEVCVKLNIKDVIVGAEGACAYLGLTRDQETLGIKDDDLVKDSVKGVLIGDLGGDSVDFVGIKNNKPVASVEGEHFGINQFLDIIIQKVSKNELYKFDSRSELEEKLAAGPSEWYVEPFAGVRKDISKYITPQLTSMAIKYLELFDKVRSNSNEIKGASRYIAVGGAAKLAQKQIHEAAVKWSEKGRPINLDFPENLEKLNVLGLMVLAKMNHLKKQQQEEMTDLAATRG</sequence>
<evidence type="ECO:0000313" key="2">
    <source>
        <dbReference type="EMBL" id="RIW37315.1"/>
    </source>
</evidence>
<name>A0A3A1R3L3_9BACI</name>
<dbReference type="Pfam" id="PF17989">
    <property type="entry name" value="ALP_N"/>
    <property type="match status" value="1"/>
</dbReference>
<dbReference type="Gene3D" id="3.30.420.40">
    <property type="match status" value="2"/>
</dbReference>